<dbReference type="Proteomes" id="UP000192693">
    <property type="component" value="Unassembled WGS sequence"/>
</dbReference>
<reference evidence="2 3" key="1">
    <citation type="submission" date="2016-12" db="EMBL/GenBank/DDBJ databases">
        <title>The new phylogeny of genus Mycobacterium.</title>
        <authorList>
            <person name="Tortoli E."/>
            <person name="Trovato A."/>
            <person name="Cirillo D.M."/>
        </authorList>
    </citation>
    <scope>NUCLEOTIDE SEQUENCE [LARGE SCALE GENOMIC DNA]</scope>
    <source>
        <strain evidence="2 3">DSM 45454</strain>
    </source>
</reference>
<keyword evidence="3" id="KW-1185">Reference proteome</keyword>
<comment type="caution">
    <text evidence="2">The sequence shown here is derived from an EMBL/GenBank/DDBJ whole genome shotgun (WGS) entry which is preliminary data.</text>
</comment>
<gene>
    <name evidence="2" type="ORF">BST10_01675</name>
</gene>
<feature type="region of interest" description="Disordered" evidence="1">
    <location>
        <begin position="1"/>
        <end position="20"/>
    </location>
</feature>
<accession>A0ABX3RZP1</accession>
<protein>
    <submittedName>
        <fullName evidence="2">Uncharacterized protein</fullName>
    </submittedName>
</protein>
<sequence length="104" mass="11336">MAGGQRLLQHGRGDLAVTTDTAARPELTDLEAAARERVSGLLRVRGGHCAACGGTEFEVGQALYLGFLFLDEDDDAYLVALNCRNPSCSQPRTAIRLRRKEFLD</sequence>
<organism evidence="2 3">
    <name type="scientific">Mycolicibacter algericus DSM 45454</name>
    <dbReference type="NCBI Taxonomy" id="723879"/>
    <lineage>
        <taxon>Bacteria</taxon>
        <taxon>Bacillati</taxon>
        <taxon>Actinomycetota</taxon>
        <taxon>Actinomycetes</taxon>
        <taxon>Mycobacteriales</taxon>
        <taxon>Mycobacteriaceae</taxon>
        <taxon>Mycolicibacter</taxon>
    </lineage>
</organism>
<name>A0ABX3RZP1_MYCAL</name>
<evidence type="ECO:0000256" key="1">
    <source>
        <dbReference type="SAM" id="MobiDB-lite"/>
    </source>
</evidence>
<dbReference type="EMBL" id="MVHC01000001">
    <property type="protein sequence ID" value="OQZ99676.1"/>
    <property type="molecule type" value="Genomic_DNA"/>
</dbReference>
<proteinExistence type="predicted"/>
<evidence type="ECO:0000313" key="2">
    <source>
        <dbReference type="EMBL" id="OQZ99676.1"/>
    </source>
</evidence>
<evidence type="ECO:0000313" key="3">
    <source>
        <dbReference type="Proteomes" id="UP000192693"/>
    </source>
</evidence>